<evidence type="ECO:0000259" key="7">
    <source>
        <dbReference type="Pfam" id="PF13954"/>
    </source>
</evidence>
<dbReference type="PANTHER" id="PTHR30451:SF10">
    <property type="entry name" value="OUTER MEMBRANE USHER PROTEIN YFCU-RELATED"/>
    <property type="match status" value="1"/>
</dbReference>
<dbReference type="InterPro" id="IPR025885">
    <property type="entry name" value="PapC_N"/>
</dbReference>
<sequence>MKNGFSIEFNLDVVDSKAKDNIDFNRFSESGYILPGKYQLNLELNGQGIGSSTYTIEFLEKENKGFDNKKVLLPQACITDDIVSILGLKEKVKEGLSTWNNGQCIDLLSLKGTEIVPKLNESTLVIKIPQIWLEYISSTWLPPSRWDDGITGALLDYNINANVAIPHEGRNTQNIFYNGTVGYNLGSWRVRSDYQGSYTRTSGNDENNKNLLDFTRVYAYRAIRSLKSNLT</sequence>
<dbReference type="OMA" id="PHEGRNT"/>
<dbReference type="InterPro" id="IPR037224">
    <property type="entry name" value="PapC_N_sf"/>
</dbReference>
<dbReference type="STRING" id="7375.A0A0L0CA54"/>
<dbReference type="EMBL" id="JRES01000696">
    <property type="protein sequence ID" value="KNC29095.1"/>
    <property type="molecule type" value="Genomic_DNA"/>
</dbReference>
<dbReference type="PANTHER" id="PTHR30451">
    <property type="entry name" value="OUTER MEMBRANE USHER PROTEIN"/>
    <property type="match status" value="1"/>
</dbReference>
<comment type="caution">
    <text evidence="8">The sequence shown here is derived from an EMBL/GenBank/DDBJ whole genome shotgun (WGS) entry which is preliminary data.</text>
</comment>
<dbReference type="Pfam" id="PF13954">
    <property type="entry name" value="PapC_N"/>
    <property type="match status" value="1"/>
</dbReference>
<keyword evidence="5" id="KW-0472">Membrane</keyword>
<organism evidence="8 9">
    <name type="scientific">Lucilia cuprina</name>
    <name type="common">Green bottle fly</name>
    <name type="synonym">Australian sheep blowfly</name>
    <dbReference type="NCBI Taxonomy" id="7375"/>
    <lineage>
        <taxon>Eukaryota</taxon>
        <taxon>Metazoa</taxon>
        <taxon>Ecdysozoa</taxon>
        <taxon>Arthropoda</taxon>
        <taxon>Hexapoda</taxon>
        <taxon>Insecta</taxon>
        <taxon>Pterygota</taxon>
        <taxon>Neoptera</taxon>
        <taxon>Endopterygota</taxon>
        <taxon>Diptera</taxon>
        <taxon>Brachycera</taxon>
        <taxon>Muscomorpha</taxon>
        <taxon>Oestroidea</taxon>
        <taxon>Calliphoridae</taxon>
        <taxon>Luciliinae</taxon>
        <taxon>Lucilia</taxon>
    </lineage>
</organism>
<dbReference type="GO" id="GO:0015473">
    <property type="term" value="F:fimbrial usher porin activity"/>
    <property type="evidence" value="ECO:0007669"/>
    <property type="project" value="InterPro"/>
</dbReference>
<dbReference type="SUPFAM" id="SSF141729">
    <property type="entry name" value="FimD N-terminal domain-like"/>
    <property type="match status" value="1"/>
</dbReference>
<evidence type="ECO:0000313" key="9">
    <source>
        <dbReference type="Proteomes" id="UP000037069"/>
    </source>
</evidence>
<keyword evidence="9" id="KW-1185">Reference proteome</keyword>
<evidence type="ECO:0000256" key="3">
    <source>
        <dbReference type="ARBA" id="ARBA00022692"/>
    </source>
</evidence>
<name>A0A0L0CA54_LUCCU</name>
<feature type="non-terminal residue" evidence="8">
    <location>
        <position position="231"/>
    </location>
</feature>
<keyword evidence="3" id="KW-0812">Transmembrane</keyword>
<evidence type="ECO:0000256" key="4">
    <source>
        <dbReference type="ARBA" id="ARBA00022729"/>
    </source>
</evidence>
<keyword evidence="6" id="KW-0998">Cell outer membrane</keyword>
<evidence type="ECO:0000256" key="6">
    <source>
        <dbReference type="ARBA" id="ARBA00023237"/>
    </source>
</evidence>
<proteinExistence type="predicted"/>
<evidence type="ECO:0000256" key="1">
    <source>
        <dbReference type="ARBA" id="ARBA00004442"/>
    </source>
</evidence>
<comment type="subcellular location">
    <subcellularLocation>
        <location evidence="1">Cell outer membrane</location>
    </subcellularLocation>
</comment>
<dbReference type="AlphaFoldDB" id="A0A0L0CA54"/>
<feature type="domain" description="PapC N-terminal" evidence="7">
    <location>
        <begin position="8"/>
        <end position="161"/>
    </location>
</feature>
<keyword evidence="4" id="KW-0732">Signal</keyword>
<dbReference type="Proteomes" id="UP000037069">
    <property type="component" value="Unassembled WGS sequence"/>
</dbReference>
<protein>
    <recommendedName>
        <fullName evidence="7">PapC N-terminal domain-containing protein</fullName>
    </recommendedName>
</protein>
<accession>A0A0L0CA54</accession>
<evidence type="ECO:0000313" key="8">
    <source>
        <dbReference type="EMBL" id="KNC29095.1"/>
    </source>
</evidence>
<dbReference type="Gene3D" id="3.10.20.410">
    <property type="match status" value="1"/>
</dbReference>
<dbReference type="InterPro" id="IPR000015">
    <property type="entry name" value="Fimb_usher"/>
</dbReference>
<dbReference type="GO" id="GO:0016020">
    <property type="term" value="C:membrane"/>
    <property type="evidence" value="ECO:0007669"/>
    <property type="project" value="InterPro"/>
</dbReference>
<evidence type="ECO:0000256" key="2">
    <source>
        <dbReference type="ARBA" id="ARBA00022448"/>
    </source>
</evidence>
<gene>
    <name evidence="8" type="ORF">FF38_10472</name>
</gene>
<keyword evidence="2" id="KW-0813">Transport</keyword>
<reference evidence="8 9" key="1">
    <citation type="journal article" date="2015" name="Nat. Commun.">
        <title>Lucilia cuprina genome unlocks parasitic fly biology to underpin future interventions.</title>
        <authorList>
            <person name="Anstead C.A."/>
            <person name="Korhonen P.K."/>
            <person name="Young N.D."/>
            <person name="Hall R.S."/>
            <person name="Jex A.R."/>
            <person name="Murali S.C."/>
            <person name="Hughes D.S."/>
            <person name="Lee S.F."/>
            <person name="Perry T."/>
            <person name="Stroehlein A.J."/>
            <person name="Ansell B.R."/>
            <person name="Breugelmans B."/>
            <person name="Hofmann A."/>
            <person name="Qu J."/>
            <person name="Dugan S."/>
            <person name="Lee S.L."/>
            <person name="Chao H."/>
            <person name="Dinh H."/>
            <person name="Han Y."/>
            <person name="Doddapaneni H.V."/>
            <person name="Worley K.C."/>
            <person name="Muzny D.M."/>
            <person name="Ioannidis P."/>
            <person name="Waterhouse R.M."/>
            <person name="Zdobnov E.M."/>
            <person name="James P.J."/>
            <person name="Bagnall N.H."/>
            <person name="Kotze A.C."/>
            <person name="Gibbs R.A."/>
            <person name="Richards S."/>
            <person name="Batterham P."/>
            <person name="Gasser R.B."/>
        </authorList>
    </citation>
    <scope>NUCLEOTIDE SEQUENCE [LARGE SCALE GENOMIC DNA]</scope>
    <source>
        <strain evidence="8 9">LS</strain>
        <tissue evidence="8">Full body</tissue>
    </source>
</reference>
<evidence type="ECO:0000256" key="5">
    <source>
        <dbReference type="ARBA" id="ARBA00023136"/>
    </source>
</evidence>